<gene>
    <name evidence="1" type="ORF">RU96_GL002449</name>
</gene>
<dbReference type="AlphaFoldDB" id="A0A1L8R611"/>
<dbReference type="STRING" id="317010.RU96_GL002449"/>
<reference evidence="1 2" key="1">
    <citation type="submission" date="2014-12" db="EMBL/GenBank/DDBJ databases">
        <title>Draft genome sequences of 29 type strains of Enterococci.</title>
        <authorList>
            <person name="Zhong Z."/>
            <person name="Sun Z."/>
            <person name="Liu W."/>
            <person name="Zhang W."/>
            <person name="Zhang H."/>
        </authorList>
    </citation>
    <scope>NUCLEOTIDE SEQUENCE [LARGE SCALE GENOMIC DNA]</scope>
    <source>
        <strain evidence="1 2">DSM 21207</strain>
    </source>
</reference>
<proteinExistence type="predicted"/>
<dbReference type="Proteomes" id="UP000182835">
    <property type="component" value="Unassembled WGS sequence"/>
</dbReference>
<comment type="caution">
    <text evidence="1">The sequence shown here is derived from an EMBL/GenBank/DDBJ whole genome shotgun (WGS) entry which is preliminary data.</text>
</comment>
<evidence type="ECO:0000313" key="1">
    <source>
        <dbReference type="EMBL" id="OJG15190.1"/>
    </source>
</evidence>
<organism evidence="1 2">
    <name type="scientific">Enterococcus canintestini</name>
    <dbReference type="NCBI Taxonomy" id="317010"/>
    <lineage>
        <taxon>Bacteria</taxon>
        <taxon>Bacillati</taxon>
        <taxon>Bacillota</taxon>
        <taxon>Bacilli</taxon>
        <taxon>Lactobacillales</taxon>
        <taxon>Enterococcaceae</taxon>
        <taxon>Enterococcus</taxon>
    </lineage>
</organism>
<accession>A0A1L8R611</accession>
<protein>
    <submittedName>
        <fullName evidence="1">Uncharacterized protein</fullName>
    </submittedName>
</protein>
<dbReference type="RefSeq" id="WP_095005913.1">
    <property type="nucleotide sequence ID" value="NZ_JBHLVQ010000022.1"/>
</dbReference>
<dbReference type="EMBL" id="JXKG01000009">
    <property type="protein sequence ID" value="OJG15190.1"/>
    <property type="molecule type" value="Genomic_DNA"/>
</dbReference>
<evidence type="ECO:0000313" key="2">
    <source>
        <dbReference type="Proteomes" id="UP000182835"/>
    </source>
</evidence>
<name>A0A1L8R611_9ENTE</name>
<sequence length="53" mass="6651">MNQQEALDRLKEELKLPYFNGKIEEKEYSEEEYQKMKRDLIKYFDDYVRNVEN</sequence>